<reference evidence="2 3" key="1">
    <citation type="submission" date="2018-07" db="EMBL/GenBank/DDBJ databases">
        <authorList>
            <person name="Quirk P.G."/>
            <person name="Krulwich T.A."/>
        </authorList>
    </citation>
    <scope>NUCLEOTIDE SEQUENCE [LARGE SCALE GENOMIC DNA]</scope>
    <source>
        <strain evidence="2 3">CC-BB4</strain>
    </source>
</reference>
<dbReference type="Gene3D" id="3.40.1350.10">
    <property type="match status" value="1"/>
</dbReference>
<sequence length="332" mass="37973">MESHMTAATPLARLERISLRTAWPNEASNFTPWLAQKENLDLLAEKIGIPLVLEAVEKQVGPFYADILAKEPDTERWVIIENQITPTDHPHLGQLLTYAAGLDARTIIWIAEEFREEHRAAIDFLNRATTEEFAFFGVQVELYKIGNSPYAPDFSIVAKPNDWSKRTQTAKQAASEAENESQRAWREYWGALIAAAKDRYAALAERSPYRSNWQTFETIRGGNPSFVLNASFPWDRSLRLEIYIDKSLAKTAFKSLREQKDKIEKEFGSPLAWEELPDAQASRIALYMPGDEKRRDSGDWTKQHEWLLTWAPKLSAAARPFIASLQFPDFLK</sequence>
<gene>
    <name evidence="2" type="ORF">DW352_23450</name>
</gene>
<protein>
    <submittedName>
        <fullName evidence="2">DUF4268 domain-containing protein</fullName>
    </submittedName>
</protein>
<name>A0A346A216_9HYPH</name>
<dbReference type="Proteomes" id="UP000254889">
    <property type="component" value="Chromosome"/>
</dbReference>
<dbReference type="OrthoDB" id="570199at2"/>
<evidence type="ECO:0000259" key="1">
    <source>
        <dbReference type="Pfam" id="PF14088"/>
    </source>
</evidence>
<dbReference type="EMBL" id="CP031417">
    <property type="protein sequence ID" value="AXK83213.1"/>
    <property type="molecule type" value="Genomic_DNA"/>
</dbReference>
<dbReference type="KEGG" id="ptaw:DW352_23450"/>
<evidence type="ECO:0000313" key="2">
    <source>
        <dbReference type="EMBL" id="AXK83213.1"/>
    </source>
</evidence>
<organism evidence="2 3">
    <name type="scientific">Pseudolabrys taiwanensis</name>
    <dbReference type="NCBI Taxonomy" id="331696"/>
    <lineage>
        <taxon>Bacteria</taxon>
        <taxon>Pseudomonadati</taxon>
        <taxon>Pseudomonadota</taxon>
        <taxon>Alphaproteobacteria</taxon>
        <taxon>Hyphomicrobiales</taxon>
        <taxon>Xanthobacteraceae</taxon>
        <taxon>Pseudolabrys</taxon>
    </lineage>
</organism>
<dbReference type="InterPro" id="IPR011856">
    <property type="entry name" value="tRNA_endonuc-like_dom_sf"/>
</dbReference>
<proteinExistence type="predicted"/>
<accession>A0A346A216</accession>
<dbReference type="AlphaFoldDB" id="A0A346A216"/>
<dbReference type="InterPro" id="IPR025364">
    <property type="entry name" value="DUF4268"/>
</dbReference>
<dbReference type="Pfam" id="PF14088">
    <property type="entry name" value="DUF4268"/>
    <property type="match status" value="1"/>
</dbReference>
<keyword evidence="3" id="KW-1185">Reference proteome</keyword>
<feature type="domain" description="DUF4268" evidence="1">
    <location>
        <begin position="186"/>
        <end position="320"/>
    </location>
</feature>
<dbReference type="GO" id="GO:0003676">
    <property type="term" value="F:nucleic acid binding"/>
    <property type="evidence" value="ECO:0007669"/>
    <property type="project" value="InterPro"/>
</dbReference>
<evidence type="ECO:0000313" key="3">
    <source>
        <dbReference type="Proteomes" id="UP000254889"/>
    </source>
</evidence>